<evidence type="ECO:0000313" key="2">
    <source>
        <dbReference type="Proteomes" id="UP000677082"/>
    </source>
</evidence>
<gene>
    <name evidence="1" type="ORF">Ato02nite_065660</name>
</gene>
<dbReference type="AlphaFoldDB" id="A0A919W7C2"/>
<dbReference type="Proteomes" id="UP000677082">
    <property type="component" value="Unassembled WGS sequence"/>
</dbReference>
<dbReference type="EMBL" id="BOQN01000085">
    <property type="protein sequence ID" value="GIM94773.1"/>
    <property type="molecule type" value="Genomic_DNA"/>
</dbReference>
<sequence length="159" mass="16791">MLSTIARTVRRRPILPYLHEADPEMQGDQGADERASRVRAEHYGRGGFWEQLGQCRSESAQKPGVTPPAGEIGVLIALVSPPGKSAAKPGPKIALAHHVHDQRVGDQVRLFAGAVAALSAGTARPGVARDDQGQDDAAARYGVAVVGSELRASRRTALT</sequence>
<proteinExistence type="predicted"/>
<accession>A0A919W7C2</accession>
<name>A0A919W7C2_9ACTN</name>
<reference evidence="1 2" key="1">
    <citation type="submission" date="2021-03" db="EMBL/GenBank/DDBJ databases">
        <title>Whole genome shotgun sequence of Actinoplanes toevensis NBRC 105298.</title>
        <authorList>
            <person name="Komaki H."/>
            <person name="Tamura T."/>
        </authorList>
    </citation>
    <scope>NUCLEOTIDE SEQUENCE [LARGE SCALE GENOMIC DNA]</scope>
    <source>
        <strain evidence="1 2">NBRC 105298</strain>
    </source>
</reference>
<evidence type="ECO:0000313" key="1">
    <source>
        <dbReference type="EMBL" id="GIM94773.1"/>
    </source>
</evidence>
<organism evidence="1 2">
    <name type="scientific">Paractinoplanes toevensis</name>
    <dbReference type="NCBI Taxonomy" id="571911"/>
    <lineage>
        <taxon>Bacteria</taxon>
        <taxon>Bacillati</taxon>
        <taxon>Actinomycetota</taxon>
        <taxon>Actinomycetes</taxon>
        <taxon>Micromonosporales</taxon>
        <taxon>Micromonosporaceae</taxon>
        <taxon>Paractinoplanes</taxon>
    </lineage>
</organism>
<comment type="caution">
    <text evidence="1">The sequence shown here is derived from an EMBL/GenBank/DDBJ whole genome shotgun (WGS) entry which is preliminary data.</text>
</comment>
<protein>
    <submittedName>
        <fullName evidence="1">Uncharacterized protein</fullName>
    </submittedName>
</protein>
<keyword evidence="2" id="KW-1185">Reference proteome</keyword>